<dbReference type="Pfam" id="PF00174">
    <property type="entry name" value="Oxidored_molyb"/>
    <property type="match status" value="1"/>
</dbReference>
<evidence type="ECO:0000313" key="4">
    <source>
        <dbReference type="Proteomes" id="UP000536262"/>
    </source>
</evidence>
<dbReference type="Proteomes" id="UP000536262">
    <property type="component" value="Unassembled WGS sequence"/>
</dbReference>
<keyword evidence="1" id="KW-0732">Signal</keyword>
<feature type="chain" id="PRO_5030854170" description="Oxidoreductase molybdopterin-binding domain-containing protein" evidence="1">
    <location>
        <begin position="29"/>
        <end position="176"/>
    </location>
</feature>
<feature type="signal peptide" evidence="1">
    <location>
        <begin position="1"/>
        <end position="28"/>
    </location>
</feature>
<dbReference type="InterPro" id="IPR000572">
    <property type="entry name" value="OxRdtase_Mopterin-bd_dom"/>
</dbReference>
<dbReference type="SUPFAM" id="SSF56524">
    <property type="entry name" value="Oxidoreductase molybdopterin-binding domain"/>
    <property type="match status" value="1"/>
</dbReference>
<protein>
    <recommendedName>
        <fullName evidence="2">Oxidoreductase molybdopterin-binding domain-containing protein</fullName>
    </recommendedName>
</protein>
<sequence>MYHVPSSLIRALAVASSIMLMALSPALAQDGKLAAPKGTPILTIEGKISVTNADGKAQFDREMLEELGVTSFETMTPWFTGKVKFEGVPLDKIMKLVGADGNEVVAVALNDYSTTLPLKDFAEHGVLLALKRDGQYMPVSDKGPLFIVYPYDSNPELQSQQFYSRSVWQLARLIVR</sequence>
<organism evidence="3 4">
    <name type="scientific">Aminobacter aganoensis</name>
    <dbReference type="NCBI Taxonomy" id="83264"/>
    <lineage>
        <taxon>Bacteria</taxon>
        <taxon>Pseudomonadati</taxon>
        <taxon>Pseudomonadota</taxon>
        <taxon>Alphaproteobacteria</taxon>
        <taxon>Hyphomicrobiales</taxon>
        <taxon>Phyllobacteriaceae</taxon>
        <taxon>Aminobacter</taxon>
    </lineage>
</organism>
<proteinExistence type="predicted"/>
<comment type="caution">
    <text evidence="3">The sequence shown here is derived from an EMBL/GenBank/DDBJ whole genome shotgun (WGS) entry which is preliminary data.</text>
</comment>
<accession>A0A7X0F7R3</accession>
<feature type="domain" description="Oxidoreductase molybdopterin-binding" evidence="2">
    <location>
        <begin position="76"/>
        <end position="150"/>
    </location>
</feature>
<evidence type="ECO:0000256" key="1">
    <source>
        <dbReference type="SAM" id="SignalP"/>
    </source>
</evidence>
<dbReference type="AlphaFoldDB" id="A0A7X0F7R3"/>
<dbReference type="InterPro" id="IPR036374">
    <property type="entry name" value="OxRdtase_Mopterin-bd_sf"/>
</dbReference>
<evidence type="ECO:0000259" key="2">
    <source>
        <dbReference type="Pfam" id="PF00174"/>
    </source>
</evidence>
<gene>
    <name evidence="3" type="ORF">GGR00_002287</name>
</gene>
<name>A0A7X0F7R3_9HYPH</name>
<reference evidence="3 4" key="1">
    <citation type="submission" date="2020-08" db="EMBL/GenBank/DDBJ databases">
        <title>Genomic Encyclopedia of Type Strains, Phase IV (KMG-IV): sequencing the most valuable type-strain genomes for metagenomic binning, comparative biology and taxonomic classification.</title>
        <authorList>
            <person name="Goeker M."/>
        </authorList>
    </citation>
    <scope>NUCLEOTIDE SEQUENCE [LARGE SCALE GENOMIC DNA]</scope>
    <source>
        <strain evidence="3 4">DSM 7051</strain>
    </source>
</reference>
<dbReference type="Gene3D" id="3.90.420.10">
    <property type="entry name" value="Oxidoreductase, molybdopterin-binding domain"/>
    <property type="match status" value="1"/>
</dbReference>
<keyword evidence="4" id="KW-1185">Reference proteome</keyword>
<evidence type="ECO:0000313" key="3">
    <source>
        <dbReference type="EMBL" id="MBB6354503.1"/>
    </source>
</evidence>
<dbReference type="EMBL" id="JACHOU010000004">
    <property type="protein sequence ID" value="MBB6354503.1"/>
    <property type="molecule type" value="Genomic_DNA"/>
</dbReference>